<dbReference type="EMBL" id="AP004011">
    <property type="protein sequence ID" value="BAD32987.1"/>
    <property type="molecule type" value="Genomic_DNA"/>
</dbReference>
<organism evidence="2 3">
    <name type="scientific">Oryza sativa subsp. japonica</name>
    <name type="common">Rice</name>
    <dbReference type="NCBI Taxonomy" id="39947"/>
    <lineage>
        <taxon>Eukaryota</taxon>
        <taxon>Viridiplantae</taxon>
        <taxon>Streptophyta</taxon>
        <taxon>Embryophyta</taxon>
        <taxon>Tracheophyta</taxon>
        <taxon>Spermatophyta</taxon>
        <taxon>Magnoliopsida</taxon>
        <taxon>Liliopsida</taxon>
        <taxon>Poales</taxon>
        <taxon>Poaceae</taxon>
        <taxon>BOP clade</taxon>
        <taxon>Oryzoideae</taxon>
        <taxon>Oryzeae</taxon>
        <taxon>Oryzinae</taxon>
        <taxon>Oryza</taxon>
        <taxon>Oryza sativa</taxon>
    </lineage>
</organism>
<reference evidence="3" key="2">
    <citation type="journal article" date="2008" name="Nucleic Acids Res.">
        <title>The rice annotation project database (RAP-DB): 2008 update.</title>
        <authorList>
            <consortium name="The rice annotation project (RAP)"/>
        </authorList>
    </citation>
    <scope>GENOME REANNOTATION</scope>
    <source>
        <strain evidence="3">cv. Nipponbare</strain>
    </source>
</reference>
<proteinExistence type="predicted"/>
<dbReference type="Proteomes" id="UP000000763">
    <property type="component" value="Chromosome 9"/>
</dbReference>
<name>Q69VQ8_ORYSJ</name>
<dbReference type="AlphaFoldDB" id="Q69VQ8"/>
<feature type="region of interest" description="Disordered" evidence="1">
    <location>
        <begin position="50"/>
        <end position="78"/>
    </location>
</feature>
<sequence>MGAVMGDRRCGSELSGLGPGKGKMTALGVLFSRPSHAPVSLVLRRRTARATARQGRQWRGSVESEARGVERRSSAAVL</sequence>
<gene>
    <name evidence="2" type="primary">OJ1381_H04.20</name>
</gene>
<evidence type="ECO:0000256" key="1">
    <source>
        <dbReference type="SAM" id="MobiDB-lite"/>
    </source>
</evidence>
<feature type="compositionally biased region" description="Low complexity" evidence="1">
    <location>
        <begin position="50"/>
        <end position="60"/>
    </location>
</feature>
<evidence type="ECO:0000313" key="3">
    <source>
        <dbReference type="Proteomes" id="UP000000763"/>
    </source>
</evidence>
<accession>Q69VQ8</accession>
<feature type="compositionally biased region" description="Basic and acidic residues" evidence="1">
    <location>
        <begin position="62"/>
        <end position="78"/>
    </location>
</feature>
<evidence type="ECO:0000313" key="2">
    <source>
        <dbReference type="EMBL" id="BAD32987.1"/>
    </source>
</evidence>
<protein>
    <submittedName>
        <fullName evidence="2">Uncharacterized protein</fullName>
    </submittedName>
</protein>
<reference evidence="3" key="1">
    <citation type="journal article" date="2005" name="Nature">
        <title>The map-based sequence of the rice genome.</title>
        <authorList>
            <consortium name="International rice genome sequencing project (IRGSP)"/>
            <person name="Matsumoto T."/>
            <person name="Wu J."/>
            <person name="Kanamori H."/>
            <person name="Katayose Y."/>
            <person name="Fujisawa M."/>
            <person name="Namiki N."/>
            <person name="Mizuno H."/>
            <person name="Yamamoto K."/>
            <person name="Antonio B.A."/>
            <person name="Baba T."/>
            <person name="Sakata K."/>
            <person name="Nagamura Y."/>
            <person name="Aoki H."/>
            <person name="Arikawa K."/>
            <person name="Arita K."/>
            <person name="Bito T."/>
            <person name="Chiden Y."/>
            <person name="Fujitsuka N."/>
            <person name="Fukunaka R."/>
            <person name="Hamada M."/>
            <person name="Harada C."/>
            <person name="Hayashi A."/>
            <person name="Hijishita S."/>
            <person name="Honda M."/>
            <person name="Hosokawa S."/>
            <person name="Ichikawa Y."/>
            <person name="Idonuma A."/>
            <person name="Iijima M."/>
            <person name="Ikeda M."/>
            <person name="Ikeno M."/>
            <person name="Ito K."/>
            <person name="Ito S."/>
            <person name="Ito T."/>
            <person name="Ito Y."/>
            <person name="Ito Y."/>
            <person name="Iwabuchi A."/>
            <person name="Kamiya K."/>
            <person name="Karasawa W."/>
            <person name="Kurita K."/>
            <person name="Katagiri S."/>
            <person name="Kikuta A."/>
            <person name="Kobayashi H."/>
            <person name="Kobayashi N."/>
            <person name="Machita K."/>
            <person name="Maehara T."/>
            <person name="Masukawa M."/>
            <person name="Mizubayashi T."/>
            <person name="Mukai Y."/>
            <person name="Nagasaki H."/>
            <person name="Nagata Y."/>
            <person name="Naito S."/>
            <person name="Nakashima M."/>
            <person name="Nakama Y."/>
            <person name="Nakamichi Y."/>
            <person name="Nakamura M."/>
            <person name="Meguro A."/>
            <person name="Negishi M."/>
            <person name="Ohta I."/>
            <person name="Ohta T."/>
            <person name="Okamoto M."/>
            <person name="Ono N."/>
            <person name="Saji S."/>
            <person name="Sakaguchi M."/>
            <person name="Sakai K."/>
            <person name="Shibata M."/>
            <person name="Shimokawa T."/>
            <person name="Song J."/>
            <person name="Takazaki Y."/>
            <person name="Terasawa K."/>
            <person name="Tsugane M."/>
            <person name="Tsuji K."/>
            <person name="Ueda S."/>
            <person name="Waki K."/>
            <person name="Yamagata H."/>
            <person name="Yamamoto M."/>
            <person name="Yamamoto S."/>
            <person name="Yamane H."/>
            <person name="Yoshiki S."/>
            <person name="Yoshihara R."/>
            <person name="Yukawa K."/>
            <person name="Zhong H."/>
            <person name="Yano M."/>
            <person name="Yuan Q."/>
            <person name="Ouyang S."/>
            <person name="Liu J."/>
            <person name="Jones K.M."/>
            <person name="Gansberger K."/>
            <person name="Moffat K."/>
            <person name="Hill J."/>
            <person name="Bera J."/>
            <person name="Fadrosh D."/>
            <person name="Jin S."/>
            <person name="Johri S."/>
            <person name="Kim M."/>
            <person name="Overton L."/>
            <person name="Reardon M."/>
            <person name="Tsitrin T."/>
            <person name="Vuong H."/>
            <person name="Weaver B."/>
            <person name="Ciecko A."/>
            <person name="Tallon L."/>
            <person name="Jackson J."/>
            <person name="Pai G."/>
            <person name="Aken S.V."/>
            <person name="Utterback T."/>
            <person name="Reidmuller S."/>
            <person name="Feldblyum T."/>
            <person name="Hsiao J."/>
            <person name="Zismann V."/>
            <person name="Iobst S."/>
            <person name="de Vazeille A.R."/>
            <person name="Buell C.R."/>
            <person name="Ying K."/>
            <person name="Li Y."/>
            <person name="Lu T."/>
            <person name="Huang Y."/>
            <person name="Zhao Q."/>
            <person name="Feng Q."/>
            <person name="Zhang L."/>
            <person name="Zhu J."/>
            <person name="Weng Q."/>
            <person name="Mu J."/>
            <person name="Lu Y."/>
            <person name="Fan D."/>
            <person name="Liu Y."/>
            <person name="Guan J."/>
            <person name="Zhang Y."/>
            <person name="Yu S."/>
            <person name="Liu X."/>
            <person name="Zhang Y."/>
            <person name="Hong G."/>
            <person name="Han B."/>
            <person name="Choisne N."/>
            <person name="Demange N."/>
            <person name="Orjeda G."/>
            <person name="Samain S."/>
            <person name="Cattolico L."/>
            <person name="Pelletier E."/>
            <person name="Couloux A."/>
            <person name="Segurens B."/>
            <person name="Wincker P."/>
            <person name="D'Hont A."/>
            <person name="Scarpelli C."/>
            <person name="Weissenbach J."/>
            <person name="Salanoubat M."/>
            <person name="Quetier F."/>
            <person name="Yu Y."/>
            <person name="Kim H.R."/>
            <person name="Rambo T."/>
            <person name="Currie J."/>
            <person name="Collura K."/>
            <person name="Luo M."/>
            <person name="Yang T."/>
            <person name="Ammiraju J.S.S."/>
            <person name="Engler F."/>
            <person name="Soderlund C."/>
            <person name="Wing R.A."/>
            <person name="Palmer L.E."/>
            <person name="de la Bastide M."/>
            <person name="Spiegel L."/>
            <person name="Nascimento L."/>
            <person name="Zutavern T."/>
            <person name="O'Shaughnessy A."/>
            <person name="Dike S."/>
            <person name="Dedhia N."/>
            <person name="Preston R."/>
            <person name="Balija V."/>
            <person name="McCombie W.R."/>
            <person name="Chow T."/>
            <person name="Chen H."/>
            <person name="Chung M."/>
            <person name="Chen C."/>
            <person name="Shaw J."/>
            <person name="Wu H."/>
            <person name="Hsiao K."/>
            <person name="Chao Y."/>
            <person name="Chu M."/>
            <person name="Cheng C."/>
            <person name="Hour A."/>
            <person name="Lee P."/>
            <person name="Lin S."/>
            <person name="Lin Y."/>
            <person name="Liou J."/>
            <person name="Liu S."/>
            <person name="Hsing Y."/>
            <person name="Raghuvanshi S."/>
            <person name="Mohanty A."/>
            <person name="Bharti A.K."/>
            <person name="Gaur A."/>
            <person name="Gupta V."/>
            <person name="Kumar D."/>
            <person name="Ravi V."/>
            <person name="Vij S."/>
            <person name="Kapur A."/>
            <person name="Khurana P."/>
            <person name="Khurana P."/>
            <person name="Khurana J.P."/>
            <person name="Tyagi A.K."/>
            <person name="Gaikwad K."/>
            <person name="Singh A."/>
            <person name="Dalal V."/>
            <person name="Srivastava S."/>
            <person name="Dixit A."/>
            <person name="Pal A.K."/>
            <person name="Ghazi I.A."/>
            <person name="Yadav M."/>
            <person name="Pandit A."/>
            <person name="Bhargava A."/>
            <person name="Sureshbabu K."/>
            <person name="Batra K."/>
            <person name="Sharma T.R."/>
            <person name="Mohapatra T."/>
            <person name="Singh N.K."/>
            <person name="Messing J."/>
            <person name="Nelson A.B."/>
            <person name="Fuks G."/>
            <person name="Kavchok S."/>
            <person name="Keizer G."/>
            <person name="Linton E."/>
            <person name="Llaca V."/>
            <person name="Song R."/>
            <person name="Tanyolac B."/>
            <person name="Young S."/>
            <person name="Ho-Il K."/>
            <person name="Hahn J.H."/>
            <person name="Sangsakoo G."/>
            <person name="Vanavichit A."/>
            <person name="de Mattos Luiz.A.T."/>
            <person name="Zimmer P.D."/>
            <person name="Malone G."/>
            <person name="Dellagostin O."/>
            <person name="de Oliveira A.C."/>
            <person name="Bevan M."/>
            <person name="Bancroft I."/>
            <person name="Minx P."/>
            <person name="Cordum H."/>
            <person name="Wilson R."/>
            <person name="Cheng Z."/>
            <person name="Jin W."/>
            <person name="Jiang J."/>
            <person name="Leong S.A."/>
            <person name="Iwama H."/>
            <person name="Gojobori T."/>
            <person name="Itoh T."/>
            <person name="Niimura Y."/>
            <person name="Fujii Y."/>
            <person name="Habara T."/>
            <person name="Sakai H."/>
            <person name="Sato Y."/>
            <person name="Wilson G."/>
            <person name="Kumar K."/>
            <person name="McCouch S."/>
            <person name="Juretic N."/>
            <person name="Hoen D."/>
            <person name="Wright S."/>
            <person name="Bruskiewich R."/>
            <person name="Bureau T."/>
            <person name="Miyao A."/>
            <person name="Hirochika H."/>
            <person name="Nishikawa T."/>
            <person name="Kadowaki K."/>
            <person name="Sugiura M."/>
            <person name="Burr B."/>
            <person name="Sasaki T."/>
        </authorList>
    </citation>
    <scope>NUCLEOTIDE SEQUENCE [LARGE SCALE GENOMIC DNA]</scope>
    <source>
        <strain evidence="3">cv. Nipponbare</strain>
    </source>
</reference>